<reference evidence="2 3" key="1">
    <citation type="journal article" date="2019" name="Sci. Rep.">
        <title>Nanopore sequencing improves the draft genome of the human pathogenic amoeba Naegleria fowleri.</title>
        <authorList>
            <person name="Liechti N."/>
            <person name="Schurch N."/>
            <person name="Bruggmann R."/>
            <person name="Wittwer M."/>
        </authorList>
    </citation>
    <scope>NUCLEOTIDE SEQUENCE [LARGE SCALE GENOMIC DNA]</scope>
    <source>
        <strain evidence="2 3">ATCC 30894</strain>
    </source>
</reference>
<sequence length="349" mass="40065">MRFDGFHFKSFTSNADIFEKPFDANIHWAMMLAVRDFCTKGITLAPTLIYICSDEITMLFASKNEKSLSYPSLYNGRIQKLVSICTSFMTVGFNHYLRKLLANNYESFEKRIEYDSKHLKSHSKKILKPSDLELRRETRQKLLDGYIDGHFDGRVYQVPSISHAVEYILWRQHDCVRNSKTILGSKYFDQTKMDNLSAGEVVEMIEKKVGVRWADFPNEFKYGTFIKKIKHHKTGFNPLTKTSTSVLRTSPFNQCIKLMHCTPEFITNLVTQPLWSHNVLACNPMHAPEKVVLSYPSGANFTFGVQPYSFGIGNQAPVLYKDHLNSPFNENVSKYCGTTLAALSEMENI</sequence>
<accession>A0A6A5C2G2</accession>
<proteinExistence type="predicted"/>
<dbReference type="OrthoDB" id="5959761at2759"/>
<dbReference type="InterPro" id="IPR038469">
    <property type="entry name" value="tRNAHis_GuaTrfase_Thg1_sf"/>
</dbReference>
<dbReference type="VEuPathDB" id="AmoebaDB:NfTy_048680"/>
<dbReference type="InterPro" id="IPR007537">
    <property type="entry name" value="tRNAHis_GuaTrfase_Thg1"/>
</dbReference>
<name>A0A6A5C2G2_NAEFO</name>
<dbReference type="VEuPathDB" id="AmoebaDB:FDP41_001193"/>
<protein>
    <recommendedName>
        <fullName evidence="1">tRNAHis guanylyltransferase catalytic domain-containing protein</fullName>
    </recommendedName>
</protein>
<organism evidence="2 3">
    <name type="scientific">Naegleria fowleri</name>
    <name type="common">Brain eating amoeba</name>
    <dbReference type="NCBI Taxonomy" id="5763"/>
    <lineage>
        <taxon>Eukaryota</taxon>
        <taxon>Discoba</taxon>
        <taxon>Heterolobosea</taxon>
        <taxon>Tetramitia</taxon>
        <taxon>Eutetramitia</taxon>
        <taxon>Vahlkampfiidae</taxon>
        <taxon>Naegleria</taxon>
    </lineage>
</organism>
<feature type="domain" description="tRNAHis guanylyltransferase catalytic" evidence="1">
    <location>
        <begin position="1"/>
        <end position="116"/>
    </location>
</feature>
<evidence type="ECO:0000313" key="2">
    <source>
        <dbReference type="EMBL" id="KAF0980040.1"/>
    </source>
</evidence>
<evidence type="ECO:0000259" key="1">
    <source>
        <dbReference type="Pfam" id="PF04446"/>
    </source>
</evidence>
<comment type="caution">
    <text evidence="2">The sequence shown here is derived from an EMBL/GenBank/DDBJ whole genome shotgun (WGS) entry which is preliminary data.</text>
</comment>
<gene>
    <name evidence="2" type="ORF">FDP41_001193</name>
</gene>
<dbReference type="GeneID" id="68108411"/>
<dbReference type="GO" id="GO:0000287">
    <property type="term" value="F:magnesium ion binding"/>
    <property type="evidence" value="ECO:0007669"/>
    <property type="project" value="InterPro"/>
</dbReference>
<dbReference type="Pfam" id="PF04446">
    <property type="entry name" value="Thg1"/>
    <property type="match status" value="1"/>
</dbReference>
<dbReference type="AlphaFoldDB" id="A0A6A5C2G2"/>
<dbReference type="PANTHER" id="PTHR12729:SF1">
    <property type="entry name" value="TRNAHIS GUANYLYLTRANSFERASE CATALYTIC DOMAIN-CONTAINING PROTEIN"/>
    <property type="match status" value="1"/>
</dbReference>
<dbReference type="GO" id="GO:0008193">
    <property type="term" value="F:tRNA guanylyltransferase activity"/>
    <property type="evidence" value="ECO:0007669"/>
    <property type="project" value="InterPro"/>
</dbReference>
<dbReference type="Proteomes" id="UP000444721">
    <property type="component" value="Unassembled WGS sequence"/>
</dbReference>
<dbReference type="PANTHER" id="PTHR12729">
    <property type="entry name" value="TRNA(HIS) GUANYLYLTRANSFERASE-RELATED"/>
    <property type="match status" value="1"/>
</dbReference>
<evidence type="ECO:0000313" key="3">
    <source>
        <dbReference type="Proteomes" id="UP000444721"/>
    </source>
</evidence>
<dbReference type="InterPro" id="IPR024956">
    <property type="entry name" value="tRNAHis_GuaTrfase_cat"/>
</dbReference>
<dbReference type="EMBL" id="VFQX01000022">
    <property type="protein sequence ID" value="KAF0980040.1"/>
    <property type="molecule type" value="Genomic_DNA"/>
</dbReference>
<dbReference type="VEuPathDB" id="AmoebaDB:NF0108040"/>
<dbReference type="GO" id="GO:0006400">
    <property type="term" value="P:tRNA modification"/>
    <property type="evidence" value="ECO:0007669"/>
    <property type="project" value="InterPro"/>
</dbReference>
<keyword evidence="3" id="KW-1185">Reference proteome</keyword>
<dbReference type="Gene3D" id="3.30.70.3000">
    <property type="match status" value="1"/>
</dbReference>
<dbReference type="RefSeq" id="XP_044564753.1">
    <property type="nucleotide sequence ID" value="XM_044702393.1"/>
</dbReference>